<evidence type="ECO:0000313" key="2">
    <source>
        <dbReference type="Proteomes" id="UP000675781"/>
    </source>
</evidence>
<proteinExistence type="predicted"/>
<accession>A0A941EN71</accession>
<dbReference type="RefSeq" id="WP_212527985.1">
    <property type="nucleotide sequence ID" value="NZ_JAGSOG010000031.1"/>
</dbReference>
<evidence type="ECO:0000313" key="1">
    <source>
        <dbReference type="EMBL" id="MBR7833463.1"/>
    </source>
</evidence>
<dbReference type="AlphaFoldDB" id="A0A941EN71"/>
<organism evidence="1 2">
    <name type="scientific">Actinospica durhamensis</name>
    <dbReference type="NCBI Taxonomy" id="1508375"/>
    <lineage>
        <taxon>Bacteria</taxon>
        <taxon>Bacillati</taxon>
        <taxon>Actinomycetota</taxon>
        <taxon>Actinomycetes</taxon>
        <taxon>Catenulisporales</taxon>
        <taxon>Actinospicaceae</taxon>
        <taxon>Actinospica</taxon>
    </lineage>
</organism>
<comment type="caution">
    <text evidence="1">The sequence shown here is derived from an EMBL/GenBank/DDBJ whole genome shotgun (WGS) entry which is preliminary data.</text>
</comment>
<gene>
    <name evidence="1" type="ORF">KDL01_09315</name>
</gene>
<dbReference type="EMBL" id="JAGSOG010000031">
    <property type="protein sequence ID" value="MBR7833463.1"/>
    <property type="molecule type" value="Genomic_DNA"/>
</dbReference>
<name>A0A941EN71_9ACTN</name>
<sequence length="55" mass="6185">MPKAKPAIQWGIVIFLLFYVVHDPTDSTRLVGNAFTFISDTIHSLFSVFSFHSNA</sequence>
<keyword evidence="2" id="KW-1185">Reference proteome</keyword>
<reference evidence="1" key="1">
    <citation type="submission" date="2021-04" db="EMBL/GenBank/DDBJ databases">
        <title>Genome based classification of Actinospica acidithermotolerans sp. nov., an actinobacterium isolated from an Indonesian hot spring.</title>
        <authorList>
            <person name="Kusuma A.B."/>
            <person name="Putra K.E."/>
            <person name="Nafisah S."/>
            <person name="Loh J."/>
            <person name="Nouioui I."/>
            <person name="Goodfellow M."/>
        </authorList>
    </citation>
    <scope>NUCLEOTIDE SEQUENCE</scope>
    <source>
        <strain evidence="1">CSCA 57</strain>
    </source>
</reference>
<protein>
    <submittedName>
        <fullName evidence="1">Uncharacterized protein</fullName>
    </submittedName>
</protein>
<dbReference type="Proteomes" id="UP000675781">
    <property type="component" value="Unassembled WGS sequence"/>
</dbReference>